<keyword evidence="7" id="KW-1185">Reference proteome</keyword>
<feature type="repeat" description="TPR" evidence="3">
    <location>
        <begin position="739"/>
        <end position="772"/>
    </location>
</feature>
<dbReference type="InterPro" id="IPR019734">
    <property type="entry name" value="TPR_rpt"/>
</dbReference>
<sequence>MTSLDSDSNVPVDPRVQEAKNEFRELLRESAEKIKAVAKKVGNSIDAAKPYYEARLYASQLAKETQQCALNFDKAKSVHAAAKEMVYLAEQGLGEKSTLDTACQEMLTHATTRVNESQNECTEMRNVLKISELKLEVANNRVCKLHSQLKGAIRASRPYYELRANYNALLLEQKQKVVELETKVAESKLRYNEALSNLERISEEIHRQRKARANSLDEDGGGSGSSSSSAVTGRGGKMLATMHLPFNNSPPAARIDSNDEYLEFPAKLSIKASPIKQKYLDKLDCPHLLKDFARKTSPSGESDSDNYQFSPNPTIDDITNMSSEDIEQWTEIRLSNSNSSSSGYSQHNSLVLEDAPTPQDETTDSSSEDSPKAKTRIIKMETYQPEGGTRRTDGIAGWIAKTGSVVGSAASGSNAGSNPSTNTSTTSTGRRQSLDIIIDTGDRVKDVFAQGIQRIGKTLERRNSESEVARDESAGSDFFLFQRSDPAKDGLSDEQVENLLLDQDCSDIFQNVVKFHYQTRKCDESRTLIDDSRTQQKPMELVLGKKFKLEVWESIVQQMALHEVARFRCDKSLVMQYPFVSKTIRDAQKPREERKHCCGMTVQNEGIGYKDLDELFTNPQDLEFTIEILSIESPEEYEKESWQLSDSEKRSLVEKLRVQGNAAYKANNFTAAMDAYSYATGIIEQLMLKEKPNEPEWNELAQMKVPLLLNYSQCKLFEKDYYAVIEHCTEALKYDQDCVKAWFRRGRAHAGAWNFDRAKADFERAAELDSNLEPSVRKELAKLLEQQRLRDVEDKLKYQKLF</sequence>
<evidence type="ECO:0000256" key="4">
    <source>
        <dbReference type="SAM" id="MobiDB-lite"/>
    </source>
</evidence>
<feature type="region of interest" description="Disordered" evidence="4">
    <location>
        <begin position="354"/>
        <end position="377"/>
    </location>
</feature>
<dbReference type="PANTHER" id="PTHR19423:SF12">
    <property type="entry name" value="LD13933P1"/>
    <property type="match status" value="1"/>
</dbReference>
<dbReference type="AlphaFoldDB" id="A0A182MP49"/>
<feature type="region of interest" description="Disordered" evidence="4">
    <location>
        <begin position="209"/>
        <end position="234"/>
    </location>
</feature>
<dbReference type="Proteomes" id="UP000075883">
    <property type="component" value="Unassembled WGS sequence"/>
</dbReference>
<dbReference type="InterPro" id="IPR046357">
    <property type="entry name" value="PPIase_dom_sf"/>
</dbReference>
<dbReference type="SUPFAM" id="SSF54534">
    <property type="entry name" value="FKBP-like"/>
    <property type="match status" value="1"/>
</dbReference>
<feature type="region of interest" description="Disordered" evidence="4">
    <location>
        <begin position="407"/>
        <end position="429"/>
    </location>
</feature>
<dbReference type="EnsemblMetazoa" id="ACUA022966-RA">
    <property type="protein sequence ID" value="ACUA022966-PA"/>
    <property type="gene ID" value="ACUA022966"/>
</dbReference>
<accession>A0A182MP49</accession>
<organism evidence="6 7">
    <name type="scientific">Anopheles culicifacies</name>
    <dbReference type="NCBI Taxonomy" id="139723"/>
    <lineage>
        <taxon>Eukaryota</taxon>
        <taxon>Metazoa</taxon>
        <taxon>Ecdysozoa</taxon>
        <taxon>Arthropoda</taxon>
        <taxon>Hexapoda</taxon>
        <taxon>Insecta</taxon>
        <taxon>Pterygota</taxon>
        <taxon>Neoptera</taxon>
        <taxon>Endopterygota</taxon>
        <taxon>Diptera</taxon>
        <taxon>Nematocera</taxon>
        <taxon>Culicoidea</taxon>
        <taxon>Culicidae</taxon>
        <taxon>Anophelinae</taxon>
        <taxon>Anopheles</taxon>
        <taxon>culicifacies species complex</taxon>
    </lineage>
</organism>
<dbReference type="GO" id="GO:0005737">
    <property type="term" value="C:cytoplasm"/>
    <property type="evidence" value="ECO:0007669"/>
    <property type="project" value="TreeGrafter"/>
</dbReference>
<dbReference type="PROSITE" id="PS50005">
    <property type="entry name" value="TPR"/>
    <property type="match status" value="1"/>
</dbReference>
<dbReference type="SUPFAM" id="SSF48452">
    <property type="entry name" value="TPR-like"/>
    <property type="match status" value="1"/>
</dbReference>
<evidence type="ECO:0000256" key="3">
    <source>
        <dbReference type="PROSITE-ProRule" id="PRU00339"/>
    </source>
</evidence>
<reference evidence="6" key="2">
    <citation type="submission" date="2020-05" db="UniProtKB">
        <authorList>
            <consortium name="EnsemblMetazoa"/>
        </authorList>
    </citation>
    <scope>IDENTIFICATION</scope>
    <source>
        <strain evidence="6">A-37</strain>
    </source>
</reference>
<dbReference type="Gene3D" id="1.25.40.10">
    <property type="entry name" value="Tetratricopeptide repeat domain"/>
    <property type="match status" value="1"/>
</dbReference>
<dbReference type="EMBL" id="AXCM01014570">
    <property type="status" value="NOT_ANNOTATED_CDS"/>
    <property type="molecule type" value="Genomic_DNA"/>
</dbReference>
<keyword evidence="2" id="KW-0175">Coiled coil</keyword>
<dbReference type="Pfam" id="PF23322">
    <property type="entry name" value="PPIase_AIP"/>
    <property type="match status" value="1"/>
</dbReference>
<feature type="region of interest" description="Disordered" evidence="4">
    <location>
        <begin position="294"/>
        <end position="319"/>
    </location>
</feature>
<keyword evidence="3" id="KW-0802">TPR repeat</keyword>
<evidence type="ECO:0000259" key="5">
    <source>
        <dbReference type="Pfam" id="PF23322"/>
    </source>
</evidence>
<dbReference type="GO" id="GO:0035556">
    <property type="term" value="P:intracellular signal transduction"/>
    <property type="evidence" value="ECO:0007669"/>
    <property type="project" value="InterPro"/>
</dbReference>
<dbReference type="SMART" id="SM00028">
    <property type="entry name" value="TPR"/>
    <property type="match status" value="3"/>
</dbReference>
<dbReference type="VEuPathDB" id="VectorBase:ACUA022966"/>
<proteinExistence type="inferred from homology"/>
<evidence type="ECO:0000313" key="6">
    <source>
        <dbReference type="EnsemblMetazoa" id="ACUA022966-PA"/>
    </source>
</evidence>
<dbReference type="InterPro" id="IPR011990">
    <property type="entry name" value="TPR-like_helical_dom_sf"/>
</dbReference>
<evidence type="ECO:0000256" key="1">
    <source>
        <dbReference type="ARBA" id="ARBA00007796"/>
    </source>
</evidence>
<comment type="similarity">
    <text evidence="1">Belongs to the SH3BP5 family.</text>
</comment>
<dbReference type="GO" id="GO:0004860">
    <property type="term" value="F:protein kinase inhibitor activity"/>
    <property type="evidence" value="ECO:0007669"/>
    <property type="project" value="TreeGrafter"/>
</dbReference>
<dbReference type="InterPro" id="IPR007940">
    <property type="entry name" value="SH3BP5"/>
</dbReference>
<dbReference type="Pfam" id="PF05276">
    <property type="entry name" value="SH3BP5"/>
    <property type="match status" value="1"/>
</dbReference>
<dbReference type="GO" id="GO:0003755">
    <property type="term" value="F:peptidyl-prolyl cis-trans isomerase activity"/>
    <property type="evidence" value="ECO:0007669"/>
    <property type="project" value="InterPro"/>
</dbReference>
<dbReference type="STRING" id="139723.A0A182MP49"/>
<protein>
    <recommendedName>
        <fullName evidence="5">AIP/AIPL N-terminal FKBP-type PPIase domain-containing protein</fullName>
    </recommendedName>
</protein>
<feature type="compositionally biased region" description="Polar residues" evidence="4">
    <location>
        <begin position="296"/>
        <end position="319"/>
    </location>
</feature>
<dbReference type="InterPro" id="IPR056277">
    <property type="entry name" value="PPIase_AIP"/>
</dbReference>
<dbReference type="FunFam" id="1.25.40.10:FF:000052">
    <property type="entry name" value="Aryl-hydrocarbon-interacting protein-like 1"/>
    <property type="match status" value="1"/>
</dbReference>
<feature type="domain" description="AIP/AIPL N-terminal FKBP-type PPIase" evidence="5">
    <location>
        <begin position="514"/>
        <end position="628"/>
    </location>
</feature>
<reference evidence="7" key="1">
    <citation type="submission" date="2013-09" db="EMBL/GenBank/DDBJ databases">
        <title>The Genome Sequence of Anopheles culicifacies species A.</title>
        <authorList>
            <consortium name="The Broad Institute Genomics Platform"/>
            <person name="Neafsey D.E."/>
            <person name="Besansky N."/>
            <person name="Howell P."/>
            <person name="Walton C."/>
            <person name="Young S.K."/>
            <person name="Zeng Q."/>
            <person name="Gargeya S."/>
            <person name="Fitzgerald M."/>
            <person name="Haas B."/>
            <person name="Abouelleil A."/>
            <person name="Allen A.W."/>
            <person name="Alvarado L."/>
            <person name="Arachchi H.M."/>
            <person name="Berlin A.M."/>
            <person name="Chapman S.B."/>
            <person name="Gainer-Dewar J."/>
            <person name="Goldberg J."/>
            <person name="Griggs A."/>
            <person name="Gujja S."/>
            <person name="Hansen M."/>
            <person name="Howarth C."/>
            <person name="Imamovic A."/>
            <person name="Ireland A."/>
            <person name="Larimer J."/>
            <person name="McCowan C."/>
            <person name="Murphy C."/>
            <person name="Pearson M."/>
            <person name="Poon T.W."/>
            <person name="Priest M."/>
            <person name="Roberts A."/>
            <person name="Saif S."/>
            <person name="Shea T."/>
            <person name="Sisk P."/>
            <person name="Sykes S."/>
            <person name="Wortman J."/>
            <person name="Nusbaum C."/>
            <person name="Birren B."/>
        </authorList>
    </citation>
    <scope>NUCLEOTIDE SEQUENCE [LARGE SCALE GENOMIC DNA]</scope>
    <source>
        <strain evidence="7">A-37</strain>
    </source>
</reference>
<name>A0A182MP49_9DIPT</name>
<evidence type="ECO:0000256" key="2">
    <source>
        <dbReference type="ARBA" id="ARBA00023054"/>
    </source>
</evidence>
<dbReference type="Gene3D" id="3.10.50.40">
    <property type="match status" value="1"/>
</dbReference>
<dbReference type="PANTHER" id="PTHR19423">
    <property type="entry name" value="SH3 DOMAIN-BINDING PROTEIN 5"/>
    <property type="match status" value="1"/>
</dbReference>
<evidence type="ECO:0000313" key="7">
    <source>
        <dbReference type="Proteomes" id="UP000075883"/>
    </source>
</evidence>